<protein>
    <submittedName>
        <fullName evidence="3">Diguanylate cyclase (GGDEF) domain-containing protein</fullName>
    </submittedName>
</protein>
<dbReference type="OrthoDB" id="1647636at2"/>
<dbReference type="InterPro" id="IPR000160">
    <property type="entry name" value="GGDEF_dom"/>
</dbReference>
<dbReference type="Proteomes" id="UP000190814">
    <property type="component" value="Unassembled WGS sequence"/>
</dbReference>
<evidence type="ECO:0000313" key="4">
    <source>
        <dbReference type="Proteomes" id="UP000190814"/>
    </source>
</evidence>
<dbReference type="InterPro" id="IPR035919">
    <property type="entry name" value="EAL_sf"/>
</dbReference>
<dbReference type="GO" id="GO:0071111">
    <property type="term" value="F:cyclic-guanylate-specific phosphodiesterase activity"/>
    <property type="evidence" value="ECO:0007669"/>
    <property type="project" value="InterPro"/>
</dbReference>
<proteinExistence type="predicted"/>
<evidence type="ECO:0000313" key="3">
    <source>
        <dbReference type="EMBL" id="SKA70009.1"/>
    </source>
</evidence>
<dbReference type="PROSITE" id="PS50883">
    <property type="entry name" value="EAL"/>
    <property type="match status" value="1"/>
</dbReference>
<dbReference type="EMBL" id="FUXZ01000012">
    <property type="protein sequence ID" value="SKA70009.1"/>
    <property type="molecule type" value="Genomic_DNA"/>
</dbReference>
<dbReference type="CDD" id="cd01948">
    <property type="entry name" value="EAL"/>
    <property type="match status" value="1"/>
</dbReference>
<evidence type="ECO:0000259" key="1">
    <source>
        <dbReference type="PROSITE" id="PS50883"/>
    </source>
</evidence>
<dbReference type="InterPro" id="IPR043128">
    <property type="entry name" value="Rev_trsase/Diguanyl_cyclase"/>
</dbReference>
<dbReference type="InterPro" id="IPR001633">
    <property type="entry name" value="EAL_dom"/>
</dbReference>
<evidence type="ECO:0000259" key="2">
    <source>
        <dbReference type="PROSITE" id="PS50887"/>
    </source>
</evidence>
<keyword evidence="4" id="KW-1185">Reference proteome</keyword>
<feature type="domain" description="GGDEF" evidence="2">
    <location>
        <begin position="163"/>
        <end position="294"/>
    </location>
</feature>
<dbReference type="InterPro" id="IPR029787">
    <property type="entry name" value="Nucleotide_cyclase"/>
</dbReference>
<organism evidence="3 4">
    <name type="scientific">Eubacterium uniforme</name>
    <dbReference type="NCBI Taxonomy" id="39495"/>
    <lineage>
        <taxon>Bacteria</taxon>
        <taxon>Bacillati</taxon>
        <taxon>Bacillota</taxon>
        <taxon>Clostridia</taxon>
        <taxon>Eubacteriales</taxon>
        <taxon>Eubacteriaceae</taxon>
        <taxon>Eubacterium</taxon>
    </lineage>
</organism>
<dbReference type="RefSeq" id="WP_078766803.1">
    <property type="nucleotide sequence ID" value="NZ_FUXZ01000012.1"/>
</dbReference>
<dbReference type="Pfam" id="PF00563">
    <property type="entry name" value="EAL"/>
    <property type="match status" value="1"/>
</dbReference>
<dbReference type="STRING" id="39495.SAMN02745111_01964"/>
<dbReference type="NCBIfam" id="TIGR00254">
    <property type="entry name" value="GGDEF"/>
    <property type="match status" value="1"/>
</dbReference>
<dbReference type="Gene3D" id="3.30.70.270">
    <property type="match status" value="1"/>
</dbReference>
<dbReference type="SMART" id="SM00052">
    <property type="entry name" value="EAL"/>
    <property type="match status" value="1"/>
</dbReference>
<accession>A0A1T4VYN8</accession>
<dbReference type="SUPFAM" id="SSF141868">
    <property type="entry name" value="EAL domain-like"/>
    <property type="match status" value="1"/>
</dbReference>
<reference evidence="3 4" key="1">
    <citation type="submission" date="2017-02" db="EMBL/GenBank/DDBJ databases">
        <authorList>
            <person name="Peterson S.W."/>
        </authorList>
    </citation>
    <scope>NUCLEOTIDE SEQUENCE [LARGE SCALE GENOMIC DNA]</scope>
    <source>
        <strain evidence="3 4">ATCC 35992</strain>
    </source>
</reference>
<dbReference type="PROSITE" id="PS50887">
    <property type="entry name" value="GGDEF"/>
    <property type="match status" value="1"/>
</dbReference>
<dbReference type="InterPro" id="IPR050706">
    <property type="entry name" value="Cyclic-di-GMP_PDE-like"/>
</dbReference>
<dbReference type="PANTHER" id="PTHR33121:SF71">
    <property type="entry name" value="OXYGEN SENSOR PROTEIN DOSP"/>
    <property type="match status" value="1"/>
</dbReference>
<dbReference type="AlphaFoldDB" id="A0A1T4VYN8"/>
<sequence>MNEESQKRYYTLLEQLLENINRPKDVDFDTINDILVELFKVLRVSKAIAEFYPSQDHEKASKGQIFVCFESTGSNKVAFTKRIVTKAMTVIRCTVYMLEDEEPFDDEELKKVEIVCNVMLNFIAYDGLQGIVEDLTFYDEDGYRNVRAFMRFLYELKLKTNIGNYSAIHFNLKHFTLVNQEIGRSAGDMAMRNYYELIERIIGSEGIVCRLGGDNFVAIVNNERLSDIISIIEGAPVEYDCNDSARIMVSATAGVYRIPEDHTSEDSRDILDKAVVASQAAKKGDKENVVYYDDNMILEKEKTMRIQQMFPEALANKEYQVYYQPKIDIGTGIIIGAEALCRWIRDDEVISPADFIPILEQSSDICKLDFYMLDCVCKDIRRWLDEKRDVVRVSVNFSRKHMMDVDFLEHIIRVIDDNNVPHKFIELELTETTTDVEFRDLKRIVSGLQKAGIYTSVDDFGMGYSSLNLIKEINWNVLKVDKSFLPVDEDDDKSTRSIMFKYVVAMAKELGLETLAEGVETKNQIEVLKNNNCNLAQGYYFDKPLPKNDFEDRLDQHKYEM</sequence>
<dbReference type="PANTHER" id="PTHR33121">
    <property type="entry name" value="CYCLIC DI-GMP PHOSPHODIESTERASE PDEF"/>
    <property type="match status" value="1"/>
</dbReference>
<name>A0A1T4VYN8_9FIRM</name>
<feature type="domain" description="EAL" evidence="1">
    <location>
        <begin position="303"/>
        <end position="558"/>
    </location>
</feature>
<dbReference type="Gene3D" id="3.20.20.450">
    <property type="entry name" value="EAL domain"/>
    <property type="match status" value="1"/>
</dbReference>
<gene>
    <name evidence="3" type="ORF">SAMN02745111_01964</name>
</gene>
<dbReference type="SUPFAM" id="SSF55073">
    <property type="entry name" value="Nucleotide cyclase"/>
    <property type="match status" value="1"/>
</dbReference>
<dbReference type="Pfam" id="PF00990">
    <property type="entry name" value="GGDEF"/>
    <property type="match status" value="1"/>
</dbReference>